<evidence type="ECO:0000256" key="2">
    <source>
        <dbReference type="ARBA" id="ARBA00022614"/>
    </source>
</evidence>
<evidence type="ECO:0000256" key="4">
    <source>
        <dbReference type="SAM" id="MobiDB-lite"/>
    </source>
</evidence>
<gene>
    <name evidence="5" type="ORF">OSIN01602_LOCUS2700</name>
</gene>
<dbReference type="AlphaFoldDB" id="A0A7S2EAH9"/>
<proteinExistence type="predicted"/>
<dbReference type="InterPro" id="IPR032675">
    <property type="entry name" value="LRR_dom_sf"/>
</dbReference>
<dbReference type="GO" id="GO:0005096">
    <property type="term" value="F:GTPase activator activity"/>
    <property type="evidence" value="ECO:0007669"/>
    <property type="project" value="UniProtKB-KW"/>
</dbReference>
<accession>A0A7S2EAH9</accession>
<dbReference type="Gene3D" id="3.80.10.10">
    <property type="entry name" value="Ribonuclease Inhibitor"/>
    <property type="match status" value="2"/>
</dbReference>
<dbReference type="EMBL" id="HBGO01004790">
    <property type="protein sequence ID" value="CAD9324120.1"/>
    <property type="molecule type" value="Transcribed_RNA"/>
</dbReference>
<evidence type="ECO:0000256" key="1">
    <source>
        <dbReference type="ARBA" id="ARBA00022468"/>
    </source>
</evidence>
<dbReference type="GO" id="GO:0031267">
    <property type="term" value="F:small GTPase binding"/>
    <property type="evidence" value="ECO:0007669"/>
    <property type="project" value="TreeGrafter"/>
</dbReference>
<dbReference type="SMART" id="SM00368">
    <property type="entry name" value="LRR_RI"/>
    <property type="match status" value="5"/>
</dbReference>
<dbReference type="GO" id="GO:0005634">
    <property type="term" value="C:nucleus"/>
    <property type="evidence" value="ECO:0007669"/>
    <property type="project" value="TreeGrafter"/>
</dbReference>
<sequence length="289" mass="31716">MCTSQNIPRDDRGDSTRGSLEIDGAGMKLSEAFPLSEALRNHQVTDLDLSWSNIGVEDLKTLAHSLRRNQCLVRLNLEGNCLGDEVVKILAASLVENDTLRCLVLKENNIGDEGAESITIALMSKKNGDLNIDLSCNRIREKGAIHLASAVRHGKVGVLDLSGNALGKKGLFAFMKAILQNPHRVSLDFDDLRNTRLSLANKNPSGDEVWLIFKLAKLFVSVDRISQKRLLGVAYMSGMRLLFKNKPALSEYTFALATERLGPLLGLTGVFAAIRQNPQFLCQTTSVIN</sequence>
<dbReference type="PANTHER" id="PTHR24113:SF12">
    <property type="entry name" value="RAN GTPASE-ACTIVATING PROTEIN 1"/>
    <property type="match status" value="1"/>
</dbReference>
<feature type="region of interest" description="Disordered" evidence="4">
    <location>
        <begin position="1"/>
        <end position="21"/>
    </location>
</feature>
<keyword evidence="2" id="KW-0433">Leucine-rich repeat</keyword>
<dbReference type="GO" id="GO:0006913">
    <property type="term" value="P:nucleocytoplasmic transport"/>
    <property type="evidence" value="ECO:0007669"/>
    <property type="project" value="TreeGrafter"/>
</dbReference>
<name>A0A7S2EAH9_TRICV</name>
<dbReference type="GO" id="GO:0048471">
    <property type="term" value="C:perinuclear region of cytoplasm"/>
    <property type="evidence" value="ECO:0007669"/>
    <property type="project" value="TreeGrafter"/>
</dbReference>
<evidence type="ECO:0000313" key="5">
    <source>
        <dbReference type="EMBL" id="CAD9324120.1"/>
    </source>
</evidence>
<evidence type="ECO:0000256" key="3">
    <source>
        <dbReference type="ARBA" id="ARBA00022737"/>
    </source>
</evidence>
<dbReference type="GO" id="GO:0005829">
    <property type="term" value="C:cytosol"/>
    <property type="evidence" value="ECO:0007669"/>
    <property type="project" value="TreeGrafter"/>
</dbReference>
<dbReference type="InterPro" id="IPR001611">
    <property type="entry name" value="Leu-rich_rpt"/>
</dbReference>
<dbReference type="InterPro" id="IPR027038">
    <property type="entry name" value="RanGap"/>
</dbReference>
<keyword evidence="3" id="KW-0677">Repeat</keyword>
<dbReference type="SUPFAM" id="SSF52047">
    <property type="entry name" value="RNI-like"/>
    <property type="match status" value="1"/>
</dbReference>
<dbReference type="PANTHER" id="PTHR24113">
    <property type="entry name" value="RAN GTPASE-ACTIVATING PROTEIN 1"/>
    <property type="match status" value="1"/>
</dbReference>
<keyword evidence="1" id="KW-0343">GTPase activation</keyword>
<protein>
    <submittedName>
        <fullName evidence="5">Uncharacterized protein</fullName>
    </submittedName>
</protein>
<organism evidence="5">
    <name type="scientific">Trieres chinensis</name>
    <name type="common">Marine centric diatom</name>
    <name type="synonym">Odontella sinensis</name>
    <dbReference type="NCBI Taxonomy" id="1514140"/>
    <lineage>
        <taxon>Eukaryota</taxon>
        <taxon>Sar</taxon>
        <taxon>Stramenopiles</taxon>
        <taxon>Ochrophyta</taxon>
        <taxon>Bacillariophyta</taxon>
        <taxon>Mediophyceae</taxon>
        <taxon>Biddulphiophycidae</taxon>
        <taxon>Eupodiscales</taxon>
        <taxon>Parodontellaceae</taxon>
        <taxon>Trieres</taxon>
    </lineage>
</organism>
<dbReference type="Pfam" id="PF13516">
    <property type="entry name" value="LRR_6"/>
    <property type="match status" value="4"/>
</dbReference>
<reference evidence="5" key="1">
    <citation type="submission" date="2021-01" db="EMBL/GenBank/DDBJ databases">
        <authorList>
            <person name="Corre E."/>
            <person name="Pelletier E."/>
            <person name="Niang G."/>
            <person name="Scheremetjew M."/>
            <person name="Finn R."/>
            <person name="Kale V."/>
            <person name="Holt S."/>
            <person name="Cochrane G."/>
            <person name="Meng A."/>
            <person name="Brown T."/>
            <person name="Cohen L."/>
        </authorList>
    </citation>
    <scope>NUCLEOTIDE SEQUENCE</scope>
    <source>
        <strain evidence="5">Grunow 1884</strain>
    </source>
</reference>